<dbReference type="RefSeq" id="WP_210896391.1">
    <property type="nucleotide sequence ID" value="NZ_CP071696.1"/>
</dbReference>
<sequence length="97" mass="10537">MRAADAVEARLELERTGRLRRLAKVIGAFAIEAVGLGGSDALPGFDLVIVRRDSGAEIHRTRAGGEGEAQRLLASVEAELDALPLEDFLRGWHLFEN</sequence>
<evidence type="ECO:0000313" key="1">
    <source>
        <dbReference type="EMBL" id="QTX03619.1"/>
    </source>
</evidence>
<proteinExistence type="predicted"/>
<name>A0A975IMX0_9MICO</name>
<protein>
    <submittedName>
        <fullName evidence="1">Uncharacterized protein</fullName>
    </submittedName>
</protein>
<organism evidence="1 2">
    <name type="scientific">Agromyces archimandritae</name>
    <dbReference type="NCBI Taxonomy" id="2781962"/>
    <lineage>
        <taxon>Bacteria</taxon>
        <taxon>Bacillati</taxon>
        <taxon>Actinomycetota</taxon>
        <taxon>Actinomycetes</taxon>
        <taxon>Micrococcales</taxon>
        <taxon>Microbacteriaceae</taxon>
        <taxon>Agromyces</taxon>
    </lineage>
</organism>
<dbReference type="EMBL" id="CP071696">
    <property type="protein sequence ID" value="QTX03619.1"/>
    <property type="molecule type" value="Genomic_DNA"/>
</dbReference>
<accession>A0A975IMX0</accession>
<reference evidence="1" key="1">
    <citation type="submission" date="2021-03" db="EMBL/GenBank/DDBJ databases">
        <title>Agromyces archimandritus sp. nov., isolated from the cockroach Archimandrita tessellata.</title>
        <authorList>
            <person name="Guzman J."/>
            <person name="Ortuzar M."/>
            <person name="Poehlein A."/>
            <person name="Daniel R."/>
            <person name="Trujillo M."/>
            <person name="Vilcinskas A."/>
        </authorList>
    </citation>
    <scope>NUCLEOTIDE SEQUENCE</scope>
    <source>
        <strain evidence="1">G127AT</strain>
    </source>
</reference>
<dbReference type="AlphaFoldDB" id="A0A975IMX0"/>
<dbReference type="KEGG" id="aarc:G127AT_09715"/>
<keyword evidence="2" id="KW-1185">Reference proteome</keyword>
<dbReference type="Proteomes" id="UP000671914">
    <property type="component" value="Chromosome"/>
</dbReference>
<gene>
    <name evidence="1" type="ORF">G127AT_09715</name>
</gene>
<evidence type="ECO:0000313" key="2">
    <source>
        <dbReference type="Proteomes" id="UP000671914"/>
    </source>
</evidence>